<keyword evidence="2" id="KW-1133">Transmembrane helix</keyword>
<evidence type="ECO:0000256" key="1">
    <source>
        <dbReference type="SAM" id="MobiDB-lite"/>
    </source>
</evidence>
<evidence type="ECO:0000313" key="3">
    <source>
        <dbReference type="Ensembl" id="ENSCINP00000005897.3"/>
    </source>
</evidence>
<dbReference type="AlphaFoldDB" id="F6SDJ4"/>
<accession>F6SDJ4</accession>
<organism evidence="3 4">
    <name type="scientific">Ciona intestinalis</name>
    <name type="common">Transparent sea squirt</name>
    <name type="synonym">Ascidia intestinalis</name>
    <dbReference type="NCBI Taxonomy" id="7719"/>
    <lineage>
        <taxon>Eukaryota</taxon>
        <taxon>Metazoa</taxon>
        <taxon>Chordata</taxon>
        <taxon>Tunicata</taxon>
        <taxon>Ascidiacea</taxon>
        <taxon>Phlebobranchia</taxon>
        <taxon>Cionidae</taxon>
        <taxon>Ciona</taxon>
    </lineage>
</organism>
<reference evidence="3" key="2">
    <citation type="submission" date="2025-08" db="UniProtKB">
        <authorList>
            <consortium name="Ensembl"/>
        </authorList>
    </citation>
    <scope>IDENTIFICATION</scope>
</reference>
<reference evidence="4" key="1">
    <citation type="journal article" date="2002" name="Science">
        <title>The draft genome of Ciona intestinalis: insights into chordate and vertebrate origins.</title>
        <authorList>
            <person name="Dehal P."/>
            <person name="Satou Y."/>
            <person name="Campbell R.K."/>
            <person name="Chapman J."/>
            <person name="Degnan B."/>
            <person name="De Tomaso A."/>
            <person name="Davidson B."/>
            <person name="Di Gregorio A."/>
            <person name="Gelpke M."/>
            <person name="Goodstein D.M."/>
            <person name="Harafuji N."/>
            <person name="Hastings K.E."/>
            <person name="Ho I."/>
            <person name="Hotta K."/>
            <person name="Huang W."/>
            <person name="Kawashima T."/>
            <person name="Lemaire P."/>
            <person name="Martinez D."/>
            <person name="Meinertzhagen I.A."/>
            <person name="Necula S."/>
            <person name="Nonaka M."/>
            <person name="Putnam N."/>
            <person name="Rash S."/>
            <person name="Saiga H."/>
            <person name="Satake M."/>
            <person name="Terry A."/>
            <person name="Yamada L."/>
            <person name="Wang H.G."/>
            <person name="Awazu S."/>
            <person name="Azumi K."/>
            <person name="Boore J."/>
            <person name="Branno M."/>
            <person name="Chin-Bow S."/>
            <person name="DeSantis R."/>
            <person name="Doyle S."/>
            <person name="Francino P."/>
            <person name="Keys D.N."/>
            <person name="Haga S."/>
            <person name="Hayashi H."/>
            <person name="Hino K."/>
            <person name="Imai K.S."/>
            <person name="Inaba K."/>
            <person name="Kano S."/>
            <person name="Kobayashi K."/>
            <person name="Kobayashi M."/>
            <person name="Lee B.I."/>
            <person name="Makabe K.W."/>
            <person name="Manohar C."/>
            <person name="Matassi G."/>
            <person name="Medina M."/>
            <person name="Mochizuki Y."/>
            <person name="Mount S."/>
            <person name="Morishita T."/>
            <person name="Miura S."/>
            <person name="Nakayama A."/>
            <person name="Nishizaka S."/>
            <person name="Nomoto H."/>
            <person name="Ohta F."/>
            <person name="Oishi K."/>
            <person name="Rigoutsos I."/>
            <person name="Sano M."/>
            <person name="Sasaki A."/>
            <person name="Sasakura Y."/>
            <person name="Shoguchi E."/>
            <person name="Shin-i T."/>
            <person name="Spagnuolo A."/>
            <person name="Stainier D."/>
            <person name="Suzuki M.M."/>
            <person name="Tassy O."/>
            <person name="Takatori N."/>
            <person name="Tokuoka M."/>
            <person name="Yagi K."/>
            <person name="Yoshizaki F."/>
            <person name="Wada S."/>
            <person name="Zhang C."/>
            <person name="Hyatt P.D."/>
            <person name="Larimer F."/>
            <person name="Detter C."/>
            <person name="Doggett N."/>
            <person name="Glavina T."/>
            <person name="Hawkins T."/>
            <person name="Richardson P."/>
            <person name="Lucas S."/>
            <person name="Kohara Y."/>
            <person name="Levine M."/>
            <person name="Satoh N."/>
            <person name="Rokhsar D.S."/>
        </authorList>
    </citation>
    <scope>NUCLEOTIDE SEQUENCE [LARGE SCALE GENOMIC DNA]</scope>
</reference>
<dbReference type="GeneTree" id="ENSGT00390000002502"/>
<dbReference type="HOGENOM" id="CLU_969611_0_0_1"/>
<keyword evidence="2" id="KW-0472">Membrane</keyword>
<feature type="region of interest" description="Disordered" evidence="1">
    <location>
        <begin position="164"/>
        <end position="198"/>
    </location>
</feature>
<evidence type="ECO:0000256" key="2">
    <source>
        <dbReference type="SAM" id="Phobius"/>
    </source>
</evidence>
<dbReference type="OMA" id="TYAHIRR"/>
<gene>
    <name evidence="3" type="primary">LOC100186634</name>
</gene>
<evidence type="ECO:0000313" key="4">
    <source>
        <dbReference type="Proteomes" id="UP000008144"/>
    </source>
</evidence>
<keyword evidence="2" id="KW-0812">Transmembrane</keyword>
<dbReference type="RefSeq" id="XP_002130759.1">
    <property type="nucleotide sequence ID" value="XM_002130723.5"/>
</dbReference>
<dbReference type="Proteomes" id="UP000008144">
    <property type="component" value="Unassembled WGS sequence"/>
</dbReference>
<proteinExistence type="predicted"/>
<dbReference type="KEGG" id="cin:100186634"/>
<protein>
    <submittedName>
        <fullName evidence="3">Uncharacterized LOC100186634</fullName>
    </submittedName>
</protein>
<dbReference type="Ensembl" id="ENSCINT00000005896.3">
    <property type="protein sequence ID" value="ENSCINP00000005897.3"/>
    <property type="gene ID" value="ENSCING00000002897.3"/>
</dbReference>
<reference evidence="3" key="3">
    <citation type="submission" date="2025-09" db="UniProtKB">
        <authorList>
            <consortium name="Ensembl"/>
        </authorList>
    </citation>
    <scope>IDENTIFICATION</scope>
</reference>
<keyword evidence="4" id="KW-1185">Reference proteome</keyword>
<feature type="transmembrane region" description="Helical" evidence="2">
    <location>
        <begin position="20"/>
        <end position="43"/>
    </location>
</feature>
<accession>A0A1W2WNB9</accession>
<feature type="region of interest" description="Disordered" evidence="1">
    <location>
        <begin position="131"/>
        <end position="152"/>
    </location>
</feature>
<dbReference type="GeneID" id="100186634"/>
<name>F6SDJ4_CIOIN</name>
<sequence>MPTMAAPLSPVAGGCWIYKIVLSVALTVLVLLVFAALVVIIRWRLRKSRINRRCQKASGMITIGRARDRRNPVGEIKVTSGMLNNNNRPTLNAIHETNSCPVVIPTINVIANDDKTESMTSQDMTYAHIRRSKARGQSRLASPLSRASKPSGEYADLIDTLDQESISSKPKPSPALGASTPVGLGNPGKRNPNTEETYISPVQYRVPNLVDSAEVFDNDRGFRNRLASAFTAIPRRISSTFSALGSSLPVVTPSNSPRLTSSGNDAMYLSFHDGSGLTPGSRTDGKQ</sequence>
<dbReference type="InParanoid" id="F6SDJ4"/>